<evidence type="ECO:0000259" key="2">
    <source>
        <dbReference type="PROSITE" id="PS00028"/>
    </source>
</evidence>
<feature type="compositionally biased region" description="Acidic residues" evidence="1">
    <location>
        <begin position="353"/>
        <end position="383"/>
    </location>
</feature>
<keyword evidence="4" id="KW-1185">Reference proteome</keyword>
<dbReference type="Proteomes" id="UP000076798">
    <property type="component" value="Unassembled WGS sequence"/>
</dbReference>
<evidence type="ECO:0000256" key="1">
    <source>
        <dbReference type="SAM" id="MobiDB-lite"/>
    </source>
</evidence>
<gene>
    <name evidence="3" type="ORF">SISSUDRAFT_1067827</name>
</gene>
<dbReference type="SMART" id="SM00355">
    <property type="entry name" value="ZnF_C2H2"/>
    <property type="match status" value="2"/>
</dbReference>
<dbReference type="AlphaFoldDB" id="A0A165WN91"/>
<reference evidence="3 4" key="1">
    <citation type="journal article" date="2016" name="Mol. Biol. Evol.">
        <title>Comparative Genomics of Early-Diverging Mushroom-Forming Fungi Provides Insights into the Origins of Lignocellulose Decay Capabilities.</title>
        <authorList>
            <person name="Nagy L.G."/>
            <person name="Riley R."/>
            <person name="Tritt A."/>
            <person name="Adam C."/>
            <person name="Daum C."/>
            <person name="Floudas D."/>
            <person name="Sun H."/>
            <person name="Yadav J.S."/>
            <person name="Pangilinan J."/>
            <person name="Larsson K.H."/>
            <person name="Matsuura K."/>
            <person name="Barry K."/>
            <person name="Labutti K."/>
            <person name="Kuo R."/>
            <person name="Ohm R.A."/>
            <person name="Bhattacharya S.S."/>
            <person name="Shirouzu T."/>
            <person name="Yoshinaga Y."/>
            <person name="Martin F.M."/>
            <person name="Grigoriev I.V."/>
            <person name="Hibbett D.S."/>
        </authorList>
    </citation>
    <scope>NUCLEOTIDE SEQUENCE [LARGE SCALE GENOMIC DNA]</scope>
    <source>
        <strain evidence="3 4">HHB10207 ss-3</strain>
    </source>
</reference>
<evidence type="ECO:0000313" key="4">
    <source>
        <dbReference type="Proteomes" id="UP000076798"/>
    </source>
</evidence>
<feature type="region of interest" description="Disordered" evidence="1">
    <location>
        <begin position="337"/>
        <end position="399"/>
    </location>
</feature>
<protein>
    <recommendedName>
        <fullName evidence="2">C2H2-type domain-containing protein</fullName>
    </recommendedName>
</protein>
<feature type="domain" description="C2H2-type" evidence="2">
    <location>
        <begin position="188"/>
        <end position="209"/>
    </location>
</feature>
<dbReference type="InterPro" id="IPR013087">
    <property type="entry name" value="Znf_C2H2_type"/>
</dbReference>
<proteinExistence type="predicted"/>
<dbReference type="EMBL" id="KV428629">
    <property type="protein sequence ID" value="KZT31356.1"/>
    <property type="molecule type" value="Genomic_DNA"/>
</dbReference>
<sequence>MFRLNTPPDPIPRSTSVTVQYQRPRDPINYSAQLLQLTPPLKFNNFGQLYRRTPSLFPSPDLSITISLSRAFEPLRTVLPIPKNIFTHQWPLQLLQSKHLTQASNNTYISPALENKLLVSPTGPCYLARLPVTSTLHLDQPTSTSVSIKSAFKMLLPEHCPMPDCDVVLSTAAEAESHSLAHPGAHSCTKCPLVFPTADERRKHSKEVHQPAVQLAFNGAKYKLYRQLNGTFACPALPCPDGTSEDRFASAIPINMQNHWNRRHRDLHPGFLASPELSLDFTVFAEDKSAVHPPAIVIDLETETSLTDPTPSDISQTAVPETFPFTSLDAEAFASALSPVRKSPEPVPRASVEDYESDEEDGLSAVGDLDDPDADFEEDEDPDASPFPAQKRAQARSEQAIRIAKALKSTSSSSSSSDPIPSSPIRSDHDLFMMGYVIHVDFHVAIFPPLPQKIVDAVVTKFEVVSPPQAKRLPISSPVPYLQPPAIISGITTLNNLEILLSKAYIPSASTPPPKQPIFKSIPPSHHSN</sequence>
<evidence type="ECO:0000313" key="3">
    <source>
        <dbReference type="EMBL" id="KZT31356.1"/>
    </source>
</evidence>
<accession>A0A165WN91</accession>
<feature type="region of interest" description="Disordered" evidence="1">
    <location>
        <begin position="510"/>
        <end position="529"/>
    </location>
</feature>
<dbReference type="PROSITE" id="PS00028">
    <property type="entry name" value="ZINC_FINGER_C2H2_1"/>
    <property type="match status" value="1"/>
</dbReference>
<name>A0A165WN91_9AGAM</name>
<organism evidence="3 4">
    <name type="scientific">Sistotremastrum suecicum HHB10207 ss-3</name>
    <dbReference type="NCBI Taxonomy" id="1314776"/>
    <lineage>
        <taxon>Eukaryota</taxon>
        <taxon>Fungi</taxon>
        <taxon>Dikarya</taxon>
        <taxon>Basidiomycota</taxon>
        <taxon>Agaricomycotina</taxon>
        <taxon>Agaricomycetes</taxon>
        <taxon>Sistotremastrales</taxon>
        <taxon>Sistotremastraceae</taxon>
        <taxon>Sistotremastrum</taxon>
    </lineage>
</organism>